<feature type="domain" description="Glycosyl transferase family 28 C-terminal" evidence="1">
    <location>
        <begin position="247"/>
        <end position="358"/>
    </location>
</feature>
<sequence length="404" mass="45632">MRLIVYSHDAFGLGNIRRMLAICQYVIKVYPEASILVVSGSPVLHSLRLPKGLDYIKLPCLERDDAGVVSTKYLDTDQNEAVQLRSDLIYLTVKNFKPDLVLVDKKPDGLQQELHATLAYLKAEQPETKLVLLLRDILDCPEATIAQWQRHGYYNIIADWYDQVWVVGTPEIFDVRREYQFPAEIAQKTRFCGYIRREPGIKSRLALRQELGLQPQDKLVLVTPGGGADGYRLVDAYLTGLESRDVTHRSVIISGPEMPAQQRTQIQQRVERLPQVEMLEFTDDLVGFMDAADVVVSMGGYNTVGEILSLQKRAVIVPRVQPVEEQWIRAERMAAMNLFRAIHPDQLTPVHLMQQLQAELDAVDIIAPPRLDMNALPRIAEYISRLVYQNASSVDTPLLAASGC</sequence>
<dbReference type="Pfam" id="PF04101">
    <property type="entry name" value="Glyco_tran_28_C"/>
    <property type="match status" value="1"/>
</dbReference>
<dbReference type="EMBL" id="JAHHHV010000004">
    <property type="protein sequence ID" value="MBW4464019.1"/>
    <property type="molecule type" value="Genomic_DNA"/>
</dbReference>
<comment type="caution">
    <text evidence="2">The sequence shown here is derived from an EMBL/GenBank/DDBJ whole genome shotgun (WGS) entry which is preliminary data.</text>
</comment>
<reference evidence="2" key="1">
    <citation type="submission" date="2021-05" db="EMBL/GenBank/DDBJ databases">
        <authorList>
            <person name="Pietrasiak N."/>
            <person name="Ward R."/>
            <person name="Stajich J.E."/>
            <person name="Kurbessoian T."/>
        </authorList>
    </citation>
    <scope>NUCLEOTIDE SEQUENCE</scope>
    <source>
        <strain evidence="2">GSE-TBD4-15B</strain>
    </source>
</reference>
<protein>
    <submittedName>
        <fullName evidence="2">Glycosyltransferase</fullName>
    </submittedName>
</protein>
<dbReference type="GO" id="GO:0016758">
    <property type="term" value="F:hexosyltransferase activity"/>
    <property type="evidence" value="ECO:0007669"/>
    <property type="project" value="InterPro"/>
</dbReference>
<dbReference type="Proteomes" id="UP000707356">
    <property type="component" value="Unassembled WGS sequence"/>
</dbReference>
<accession>A0A951P8G1</accession>
<gene>
    <name evidence="2" type="ORF">KME07_01085</name>
</gene>
<proteinExistence type="predicted"/>
<name>A0A951P8G1_9CYAN</name>
<dbReference type="SUPFAM" id="SSF53756">
    <property type="entry name" value="UDP-Glycosyltransferase/glycogen phosphorylase"/>
    <property type="match status" value="1"/>
</dbReference>
<dbReference type="AlphaFoldDB" id="A0A951P8G1"/>
<evidence type="ECO:0000313" key="3">
    <source>
        <dbReference type="Proteomes" id="UP000707356"/>
    </source>
</evidence>
<organism evidence="2 3">
    <name type="scientific">Pegethrix bostrychoides GSE-TBD4-15B</name>
    <dbReference type="NCBI Taxonomy" id="2839662"/>
    <lineage>
        <taxon>Bacteria</taxon>
        <taxon>Bacillati</taxon>
        <taxon>Cyanobacteriota</taxon>
        <taxon>Cyanophyceae</taxon>
        <taxon>Oculatellales</taxon>
        <taxon>Oculatellaceae</taxon>
        <taxon>Pegethrix</taxon>
    </lineage>
</organism>
<evidence type="ECO:0000259" key="1">
    <source>
        <dbReference type="Pfam" id="PF04101"/>
    </source>
</evidence>
<dbReference type="PANTHER" id="PTHR21015:SF28">
    <property type="entry name" value="SLL1722 PROTEIN"/>
    <property type="match status" value="1"/>
</dbReference>
<evidence type="ECO:0000313" key="2">
    <source>
        <dbReference type="EMBL" id="MBW4464019.1"/>
    </source>
</evidence>
<reference evidence="2" key="2">
    <citation type="journal article" date="2022" name="Microbiol. Resour. Announc.">
        <title>Metagenome Sequencing to Explore Phylogenomics of Terrestrial Cyanobacteria.</title>
        <authorList>
            <person name="Ward R.D."/>
            <person name="Stajich J.E."/>
            <person name="Johansen J.R."/>
            <person name="Huntemann M."/>
            <person name="Clum A."/>
            <person name="Foster B."/>
            <person name="Foster B."/>
            <person name="Roux S."/>
            <person name="Palaniappan K."/>
            <person name="Varghese N."/>
            <person name="Mukherjee S."/>
            <person name="Reddy T.B.K."/>
            <person name="Daum C."/>
            <person name="Copeland A."/>
            <person name="Chen I.A."/>
            <person name="Ivanova N.N."/>
            <person name="Kyrpides N.C."/>
            <person name="Shapiro N."/>
            <person name="Eloe-Fadrosh E.A."/>
            <person name="Pietrasiak N."/>
        </authorList>
    </citation>
    <scope>NUCLEOTIDE SEQUENCE</scope>
    <source>
        <strain evidence="2">GSE-TBD4-15B</strain>
    </source>
</reference>
<dbReference type="InterPro" id="IPR007235">
    <property type="entry name" value="Glyco_trans_28_C"/>
</dbReference>
<dbReference type="Gene3D" id="3.40.50.2000">
    <property type="entry name" value="Glycogen Phosphorylase B"/>
    <property type="match status" value="1"/>
</dbReference>
<dbReference type="PANTHER" id="PTHR21015">
    <property type="entry name" value="UDP-N-ACETYLGLUCOSAMINE--N-ACETYLMURAMYL-(PENTAPEPTIDE) PYROPHOSPHORYL-UNDECAPRENOL N-ACETYLGLUCOSAMINE TRANSFERASE 1"/>
    <property type="match status" value="1"/>
</dbReference>